<keyword evidence="5 17" id="KW-0597">Phosphoprotein</keyword>
<dbReference type="PANTHER" id="PTHR45339">
    <property type="entry name" value="HYBRID SIGNAL TRANSDUCTION HISTIDINE KINASE J"/>
    <property type="match status" value="1"/>
</dbReference>
<evidence type="ECO:0000256" key="14">
    <source>
        <dbReference type="ARBA" id="ARBA00064003"/>
    </source>
</evidence>
<evidence type="ECO:0000256" key="3">
    <source>
        <dbReference type="ARBA" id="ARBA00012438"/>
    </source>
</evidence>
<keyword evidence="6" id="KW-0808">Transferase</keyword>
<feature type="domain" description="Response regulatory" evidence="20">
    <location>
        <begin position="442"/>
        <end position="562"/>
    </location>
</feature>
<dbReference type="PANTHER" id="PTHR45339:SF1">
    <property type="entry name" value="HYBRID SIGNAL TRANSDUCTION HISTIDINE KINASE J"/>
    <property type="match status" value="1"/>
</dbReference>
<keyword evidence="7 18" id="KW-0812">Transmembrane</keyword>
<dbReference type="GO" id="GO:0005524">
    <property type="term" value="F:ATP binding"/>
    <property type="evidence" value="ECO:0007669"/>
    <property type="project" value="UniProtKB-KW"/>
</dbReference>
<feature type="transmembrane region" description="Helical" evidence="18">
    <location>
        <begin position="98"/>
        <end position="122"/>
    </location>
</feature>
<dbReference type="InterPro" id="IPR004358">
    <property type="entry name" value="Sig_transdc_His_kin-like_C"/>
</dbReference>
<dbReference type="InterPro" id="IPR003594">
    <property type="entry name" value="HATPase_dom"/>
</dbReference>
<keyword evidence="12" id="KW-0902">Two-component regulatory system</keyword>
<evidence type="ECO:0000259" key="19">
    <source>
        <dbReference type="PROSITE" id="PS50109"/>
    </source>
</evidence>
<evidence type="ECO:0000256" key="5">
    <source>
        <dbReference type="ARBA" id="ARBA00022553"/>
    </source>
</evidence>
<dbReference type="FunFam" id="3.30.565.10:FF:000010">
    <property type="entry name" value="Sensor histidine kinase RcsC"/>
    <property type="match status" value="1"/>
</dbReference>
<name>A0A7U6GHZ7_9GAMM</name>
<dbReference type="PROSITE" id="PS50894">
    <property type="entry name" value="HPT"/>
    <property type="match status" value="1"/>
</dbReference>
<evidence type="ECO:0000256" key="13">
    <source>
        <dbReference type="ARBA" id="ARBA00023136"/>
    </source>
</evidence>
<dbReference type="PRINTS" id="PR00344">
    <property type="entry name" value="BCTRLSENSOR"/>
</dbReference>
<keyword evidence="11 18" id="KW-1133">Transmembrane helix</keyword>
<dbReference type="SUPFAM" id="SSF47384">
    <property type="entry name" value="Homodimeric domain of signal transducing histidine kinase"/>
    <property type="match status" value="1"/>
</dbReference>
<dbReference type="InterPro" id="IPR036890">
    <property type="entry name" value="HATPase_C_sf"/>
</dbReference>
<feature type="modified residue" description="4-aspartylphosphate" evidence="17">
    <location>
        <position position="496"/>
    </location>
</feature>
<accession>A0A7U6GHZ7</accession>
<keyword evidence="8" id="KW-0547">Nucleotide-binding</keyword>
<dbReference type="InterPro" id="IPR003661">
    <property type="entry name" value="HisK_dim/P_dom"/>
</dbReference>
<dbReference type="CDD" id="cd16922">
    <property type="entry name" value="HATPase_EvgS-ArcB-TorS-like"/>
    <property type="match status" value="1"/>
</dbReference>
<evidence type="ECO:0000259" key="21">
    <source>
        <dbReference type="PROSITE" id="PS50894"/>
    </source>
</evidence>
<dbReference type="Gene3D" id="1.10.287.130">
    <property type="match status" value="1"/>
</dbReference>
<keyword evidence="4" id="KW-1003">Cell membrane</keyword>
<dbReference type="CDD" id="cd00082">
    <property type="entry name" value="HisKA"/>
    <property type="match status" value="1"/>
</dbReference>
<dbReference type="PROSITE" id="PS50109">
    <property type="entry name" value="HIS_KIN"/>
    <property type="match status" value="1"/>
</dbReference>
<feature type="modified residue" description="Phosphohistidine" evidence="16">
    <location>
        <position position="793"/>
    </location>
</feature>
<dbReference type="SUPFAM" id="SSF52172">
    <property type="entry name" value="CheY-like"/>
    <property type="match status" value="2"/>
</dbReference>
<evidence type="ECO:0000256" key="1">
    <source>
        <dbReference type="ARBA" id="ARBA00000085"/>
    </source>
</evidence>
<dbReference type="Pfam" id="PF02518">
    <property type="entry name" value="HATPase_c"/>
    <property type="match status" value="1"/>
</dbReference>
<feature type="transmembrane region" description="Helical" evidence="18">
    <location>
        <begin position="134"/>
        <end position="154"/>
    </location>
</feature>
<evidence type="ECO:0000256" key="16">
    <source>
        <dbReference type="PROSITE-ProRule" id="PRU00110"/>
    </source>
</evidence>
<evidence type="ECO:0000256" key="4">
    <source>
        <dbReference type="ARBA" id="ARBA00022475"/>
    </source>
</evidence>
<dbReference type="GO" id="GO:0000155">
    <property type="term" value="F:phosphorelay sensor kinase activity"/>
    <property type="evidence" value="ECO:0007669"/>
    <property type="project" value="InterPro"/>
</dbReference>
<evidence type="ECO:0000256" key="6">
    <source>
        <dbReference type="ARBA" id="ARBA00022679"/>
    </source>
</evidence>
<dbReference type="Proteomes" id="UP000031631">
    <property type="component" value="Chromosome"/>
</dbReference>
<comment type="subcellular location">
    <subcellularLocation>
        <location evidence="2">Cell membrane</location>
        <topology evidence="2">Multi-pass membrane protein</topology>
    </subcellularLocation>
</comment>
<dbReference type="EC" id="2.7.13.3" evidence="3"/>
<dbReference type="Gene3D" id="3.30.565.10">
    <property type="entry name" value="Histidine kinase-like ATPase, C-terminal domain"/>
    <property type="match status" value="1"/>
</dbReference>
<dbReference type="InterPro" id="IPR036097">
    <property type="entry name" value="HisK_dim/P_sf"/>
</dbReference>
<dbReference type="Gene3D" id="3.40.50.2300">
    <property type="match status" value="2"/>
</dbReference>
<evidence type="ECO:0000256" key="18">
    <source>
        <dbReference type="SAM" id="Phobius"/>
    </source>
</evidence>
<sequence>MDGKCRPLSYFRSVKSRFVNRYNRVDVEQATIRLFISVGLFVYLVLTHHLADEKSDSVVSLLNLSVGFTLFSAVLWIWTLVAKSDPTIERYVGIFGDVATTTIALIIGGETISPVYIIYIWISIGNGFRFGLKPLYITSGLSIMGFMLAITYSGFWSEHITLSVGLLLGIPAISFYTALLLKRLNLAMEKAKAANQAKSSFLANMSHEIRTPLNGLVGATDLLLDTPLNMEQRELIHTAHESAETLLSLITGILDISKIESGQFDVVAKDIDFTVFVRSTVRMLQTIAENRGLSLSLILSPEVPVYLRIDVQLVRQVLFNLIYNAIKFTEKGKITVLISTVQSDLPSDKTMLLVEVIDTGVGISSADQQRIFQRFERARDNRPEQPGIGLGTTISKQLVELMGGEIGVESTLGKGSRFYFTVPAEVQSKLATMVEDMQLKRNILVVSGEDSTCHQLSEYLESWGAEVTCVSTLLRAGAKLLEANDQGTPYTLIVVDENSGLNALNAVELLSGEKIFEGIQLLLLADNPSRNRLEELYRTGYDSVISAPVSKTSLFNALHALHYGVTESSNGVSVLEDYRQKQGGTHTYNILVAEDNPTNQRIVRKILERGGHQPLIVNNGEEALEALQEHQFDLAIVDMQMPVISGLELIKIHKAATIGEPPFPFIVLTANATSEAAKACQEVGASVYLTKPLSTEELLSAIERVMGNERYEYSARTSIIRPQMFAYTEEGGRKLVLDRQVLADLESLNVGQNSQKFMKDLIEGFFNDAEILLNNMEQAAAKAKTADYREYAHALAGIGAGVGAILLLNAASAVSGMDDLKFFRKREEIHADIHNAYNLSKQALLAYLAQYLDNGELQQ</sequence>
<dbReference type="KEGG" id="tbn:TBH_C1051"/>
<evidence type="ECO:0000256" key="7">
    <source>
        <dbReference type="ARBA" id="ARBA00022692"/>
    </source>
</evidence>
<dbReference type="AlphaFoldDB" id="A0A7U6GHZ7"/>
<proteinExistence type="predicted"/>
<dbReference type="PROSITE" id="PS50110">
    <property type="entry name" value="RESPONSE_REGULATORY"/>
    <property type="match status" value="2"/>
</dbReference>
<feature type="transmembrane region" description="Helical" evidence="18">
    <location>
        <begin position="30"/>
        <end position="46"/>
    </location>
</feature>
<comment type="catalytic activity">
    <reaction evidence="1">
        <text>ATP + protein L-histidine = ADP + protein N-phospho-L-histidine.</text>
        <dbReference type="EC" id="2.7.13.3"/>
    </reaction>
</comment>
<dbReference type="Pfam" id="PF00072">
    <property type="entry name" value="Response_reg"/>
    <property type="match status" value="1"/>
</dbReference>
<dbReference type="InterPro" id="IPR011006">
    <property type="entry name" value="CheY-like_superfamily"/>
</dbReference>
<keyword evidence="23" id="KW-1185">Reference proteome</keyword>
<dbReference type="SMART" id="SM00387">
    <property type="entry name" value="HATPase_c"/>
    <property type="match status" value="1"/>
</dbReference>
<dbReference type="SUPFAM" id="SSF47226">
    <property type="entry name" value="Histidine-containing phosphotransfer domain, HPT domain"/>
    <property type="match status" value="1"/>
</dbReference>
<evidence type="ECO:0000256" key="15">
    <source>
        <dbReference type="ARBA" id="ARBA00068150"/>
    </source>
</evidence>
<feature type="transmembrane region" description="Helical" evidence="18">
    <location>
        <begin position="58"/>
        <end position="78"/>
    </location>
</feature>
<dbReference type="Pfam" id="PF00512">
    <property type="entry name" value="HisKA"/>
    <property type="match status" value="1"/>
</dbReference>
<dbReference type="EMBL" id="AP012273">
    <property type="protein sequence ID" value="BAO43980.1"/>
    <property type="molecule type" value="Genomic_DNA"/>
</dbReference>
<evidence type="ECO:0000256" key="11">
    <source>
        <dbReference type="ARBA" id="ARBA00022989"/>
    </source>
</evidence>
<keyword evidence="10" id="KW-0067">ATP-binding</keyword>
<evidence type="ECO:0000259" key="20">
    <source>
        <dbReference type="PROSITE" id="PS50110"/>
    </source>
</evidence>
<feature type="domain" description="Histidine kinase" evidence="19">
    <location>
        <begin position="204"/>
        <end position="426"/>
    </location>
</feature>
<keyword evidence="13 18" id="KW-0472">Membrane</keyword>
<dbReference type="Gene3D" id="1.20.120.160">
    <property type="entry name" value="HPT domain"/>
    <property type="match status" value="1"/>
</dbReference>
<dbReference type="GO" id="GO:0005886">
    <property type="term" value="C:plasma membrane"/>
    <property type="evidence" value="ECO:0007669"/>
    <property type="project" value="UniProtKB-SubCell"/>
</dbReference>
<dbReference type="SMART" id="SM00388">
    <property type="entry name" value="HisKA"/>
    <property type="match status" value="1"/>
</dbReference>
<evidence type="ECO:0000256" key="9">
    <source>
        <dbReference type="ARBA" id="ARBA00022777"/>
    </source>
</evidence>
<evidence type="ECO:0000313" key="22">
    <source>
        <dbReference type="EMBL" id="BAO43980.1"/>
    </source>
</evidence>
<feature type="domain" description="HPt" evidence="21">
    <location>
        <begin position="754"/>
        <end position="859"/>
    </location>
</feature>
<keyword evidence="9 22" id="KW-0418">Kinase</keyword>
<dbReference type="InterPro" id="IPR001789">
    <property type="entry name" value="Sig_transdc_resp-reg_receiver"/>
</dbReference>
<comment type="subunit">
    <text evidence="14">At low DSF concentrations, interacts with RpfF.</text>
</comment>
<protein>
    <recommendedName>
        <fullName evidence="15">Sensory/regulatory protein RpfC</fullName>
        <ecNumber evidence="3">2.7.13.3</ecNumber>
    </recommendedName>
</protein>
<evidence type="ECO:0000256" key="8">
    <source>
        <dbReference type="ARBA" id="ARBA00022741"/>
    </source>
</evidence>
<dbReference type="SMART" id="SM00448">
    <property type="entry name" value="REC"/>
    <property type="match status" value="2"/>
</dbReference>
<dbReference type="InterPro" id="IPR036641">
    <property type="entry name" value="HPT_dom_sf"/>
</dbReference>
<evidence type="ECO:0000313" key="23">
    <source>
        <dbReference type="Proteomes" id="UP000031631"/>
    </source>
</evidence>
<feature type="modified residue" description="4-aspartylphosphate" evidence="17">
    <location>
        <position position="638"/>
    </location>
</feature>
<dbReference type="InterPro" id="IPR008207">
    <property type="entry name" value="Sig_transdc_His_kin_Hpt_dom"/>
</dbReference>
<reference evidence="22 23" key="1">
    <citation type="journal article" date="2014" name="PLoS ONE">
        <title>Physiological and genomic features of a novel sulfur-oxidizing gammaproteobacterium belonging to a previously uncultivated symbiotic lineage isolated from a hydrothermal vent.</title>
        <authorList>
            <person name="Nunoura T."/>
            <person name="Takaki Y."/>
            <person name="Kazama H."/>
            <person name="Kakuta J."/>
            <person name="Shimamura S."/>
            <person name="Makita H."/>
            <person name="Hirai M."/>
            <person name="Miyazaki M."/>
            <person name="Takai K."/>
        </authorList>
    </citation>
    <scope>NUCLEOTIDE SEQUENCE [LARGE SCALE GENOMIC DNA]</scope>
    <source>
        <strain evidence="22 23">Hiromi1</strain>
    </source>
</reference>
<evidence type="ECO:0000256" key="12">
    <source>
        <dbReference type="ARBA" id="ARBA00023012"/>
    </source>
</evidence>
<evidence type="ECO:0000256" key="2">
    <source>
        <dbReference type="ARBA" id="ARBA00004651"/>
    </source>
</evidence>
<feature type="transmembrane region" description="Helical" evidence="18">
    <location>
        <begin position="160"/>
        <end position="181"/>
    </location>
</feature>
<dbReference type="SUPFAM" id="SSF55874">
    <property type="entry name" value="ATPase domain of HSP90 chaperone/DNA topoisomerase II/histidine kinase"/>
    <property type="match status" value="1"/>
</dbReference>
<dbReference type="InterPro" id="IPR005467">
    <property type="entry name" value="His_kinase_dom"/>
</dbReference>
<feature type="domain" description="Response regulatory" evidence="20">
    <location>
        <begin position="589"/>
        <end position="706"/>
    </location>
</feature>
<evidence type="ECO:0000256" key="10">
    <source>
        <dbReference type="ARBA" id="ARBA00022840"/>
    </source>
</evidence>
<organism evidence="22 23">
    <name type="scientific">Thiolapillus brandeum</name>
    <dbReference type="NCBI Taxonomy" id="1076588"/>
    <lineage>
        <taxon>Bacteria</taxon>
        <taxon>Pseudomonadati</taxon>
        <taxon>Pseudomonadota</taxon>
        <taxon>Gammaproteobacteria</taxon>
        <taxon>Chromatiales</taxon>
        <taxon>Sedimenticolaceae</taxon>
        <taxon>Thiolapillus</taxon>
    </lineage>
</organism>
<gene>
    <name evidence="22" type="ORF">TBH_C1051</name>
</gene>
<evidence type="ECO:0000256" key="17">
    <source>
        <dbReference type="PROSITE-ProRule" id="PRU00169"/>
    </source>
</evidence>
<dbReference type="CDD" id="cd17546">
    <property type="entry name" value="REC_hyHK_CKI1_RcsC-like"/>
    <property type="match status" value="1"/>
</dbReference>
<feature type="transmembrane region" description="Helical" evidence="18">
    <location>
        <begin position="791"/>
        <end position="814"/>
    </location>
</feature>
<dbReference type="FunFam" id="1.10.287.130:FF:000002">
    <property type="entry name" value="Two-component osmosensing histidine kinase"/>
    <property type="match status" value="1"/>
</dbReference>